<sequence>MTVYGNMKDYKSQESRPLFGVRTATLIADPTTTLTPFAAGECAFQKQQSIRYSITESSSATFYVYHPEALLVLRSVNLEARSCTCEYRDQMHLLCRHIIRALTYVGRLDSILDFFHPMYLIGSYSAAVSKCSLNCH</sequence>
<proteinExistence type="predicted"/>
<feature type="domain" description="SWIM-type" evidence="2">
    <location>
        <begin position="74"/>
        <end position="106"/>
    </location>
</feature>
<evidence type="ECO:0000313" key="4">
    <source>
        <dbReference type="Proteomes" id="UP000243579"/>
    </source>
</evidence>
<name>A0A1V9YHE3_ACHHY</name>
<keyword evidence="1" id="KW-0863">Zinc-finger</keyword>
<dbReference type="InterPro" id="IPR007527">
    <property type="entry name" value="Znf_SWIM"/>
</dbReference>
<keyword evidence="4" id="KW-1185">Reference proteome</keyword>
<gene>
    <name evidence="3" type="ORF">ACHHYP_20605</name>
</gene>
<evidence type="ECO:0000256" key="1">
    <source>
        <dbReference type="PROSITE-ProRule" id="PRU00325"/>
    </source>
</evidence>
<reference evidence="3 4" key="1">
    <citation type="journal article" date="2014" name="Genome Biol. Evol.">
        <title>The secreted proteins of Achlya hypogyna and Thraustotheca clavata identify the ancestral oomycete secretome and reveal gene acquisitions by horizontal gene transfer.</title>
        <authorList>
            <person name="Misner I."/>
            <person name="Blouin N."/>
            <person name="Leonard G."/>
            <person name="Richards T.A."/>
            <person name="Lane C.E."/>
        </authorList>
    </citation>
    <scope>NUCLEOTIDE SEQUENCE [LARGE SCALE GENOMIC DNA]</scope>
    <source>
        <strain evidence="3 4">ATCC 48635</strain>
    </source>
</reference>
<keyword evidence="1" id="KW-0479">Metal-binding</keyword>
<protein>
    <recommendedName>
        <fullName evidence="2">SWIM-type domain-containing protein</fullName>
    </recommendedName>
</protein>
<comment type="caution">
    <text evidence="3">The sequence shown here is derived from an EMBL/GenBank/DDBJ whole genome shotgun (WGS) entry which is preliminary data.</text>
</comment>
<evidence type="ECO:0000313" key="3">
    <source>
        <dbReference type="EMBL" id="OQR85131.1"/>
    </source>
</evidence>
<dbReference type="GO" id="GO:0008270">
    <property type="term" value="F:zinc ion binding"/>
    <property type="evidence" value="ECO:0007669"/>
    <property type="project" value="UniProtKB-KW"/>
</dbReference>
<dbReference type="AlphaFoldDB" id="A0A1V9YHE3"/>
<organism evidence="3 4">
    <name type="scientific">Achlya hypogyna</name>
    <name type="common">Oomycete</name>
    <name type="synonym">Protoachlya hypogyna</name>
    <dbReference type="NCBI Taxonomy" id="1202772"/>
    <lineage>
        <taxon>Eukaryota</taxon>
        <taxon>Sar</taxon>
        <taxon>Stramenopiles</taxon>
        <taxon>Oomycota</taxon>
        <taxon>Saprolegniomycetes</taxon>
        <taxon>Saprolegniales</taxon>
        <taxon>Achlyaceae</taxon>
        <taxon>Achlya</taxon>
    </lineage>
</organism>
<accession>A0A1V9YHE3</accession>
<evidence type="ECO:0000259" key="2">
    <source>
        <dbReference type="PROSITE" id="PS50966"/>
    </source>
</evidence>
<keyword evidence="1" id="KW-0862">Zinc</keyword>
<dbReference type="Proteomes" id="UP000243579">
    <property type="component" value="Unassembled WGS sequence"/>
</dbReference>
<dbReference type="PROSITE" id="PS50966">
    <property type="entry name" value="ZF_SWIM"/>
    <property type="match status" value="1"/>
</dbReference>
<dbReference type="Pfam" id="PF04434">
    <property type="entry name" value="SWIM"/>
    <property type="match status" value="1"/>
</dbReference>
<dbReference type="EMBL" id="JNBR01001804">
    <property type="protein sequence ID" value="OQR85131.1"/>
    <property type="molecule type" value="Genomic_DNA"/>
</dbReference>